<reference evidence="1" key="2">
    <citation type="journal article" date="2021" name="PeerJ">
        <title>Extensive microbial diversity within the chicken gut microbiome revealed by metagenomics and culture.</title>
        <authorList>
            <person name="Gilroy R."/>
            <person name="Ravi A."/>
            <person name="Getino M."/>
            <person name="Pursley I."/>
            <person name="Horton D.L."/>
            <person name="Alikhan N.F."/>
            <person name="Baker D."/>
            <person name="Gharbi K."/>
            <person name="Hall N."/>
            <person name="Watson M."/>
            <person name="Adriaenssens E.M."/>
            <person name="Foster-Nyarko E."/>
            <person name="Jarju S."/>
            <person name="Secka A."/>
            <person name="Antonio M."/>
            <person name="Oren A."/>
            <person name="Chaudhuri R.R."/>
            <person name="La Ragione R."/>
            <person name="Hildebrand F."/>
            <person name="Pallen M.J."/>
        </authorList>
    </citation>
    <scope>NUCLEOTIDE SEQUENCE</scope>
    <source>
        <strain evidence="1">ChiGjej2B2-16831</strain>
    </source>
</reference>
<name>A0A9D1SU24_9FIRM</name>
<organism evidence="1 2">
    <name type="scientific">Candidatus Aphodomorpha intestinavium</name>
    <dbReference type="NCBI Taxonomy" id="2840672"/>
    <lineage>
        <taxon>Bacteria</taxon>
        <taxon>Bacillati</taxon>
        <taxon>Bacillota</taxon>
        <taxon>Clostridia</taxon>
        <taxon>Eubacteriales</taxon>
        <taxon>Candidatus Aphodomorpha</taxon>
    </lineage>
</organism>
<reference evidence="1" key="1">
    <citation type="submission" date="2020-10" db="EMBL/GenBank/DDBJ databases">
        <authorList>
            <person name="Gilroy R."/>
        </authorList>
    </citation>
    <scope>NUCLEOTIDE SEQUENCE</scope>
    <source>
        <strain evidence="1">ChiGjej2B2-16831</strain>
    </source>
</reference>
<gene>
    <name evidence="1" type="ORF">IAD24_06355</name>
</gene>
<accession>A0A9D1SU24</accession>
<evidence type="ECO:0000313" key="2">
    <source>
        <dbReference type="Proteomes" id="UP000824128"/>
    </source>
</evidence>
<evidence type="ECO:0000313" key="1">
    <source>
        <dbReference type="EMBL" id="HIU94766.1"/>
    </source>
</evidence>
<dbReference type="EMBL" id="DVNZ01000201">
    <property type="protein sequence ID" value="HIU94766.1"/>
    <property type="molecule type" value="Genomic_DNA"/>
</dbReference>
<proteinExistence type="predicted"/>
<dbReference type="Proteomes" id="UP000824128">
    <property type="component" value="Unassembled WGS sequence"/>
</dbReference>
<comment type="caution">
    <text evidence="1">The sequence shown here is derived from an EMBL/GenBank/DDBJ whole genome shotgun (WGS) entry which is preliminary data.</text>
</comment>
<sequence>MTAGGRWLRLDNAAKIYPAASSRRWHALFRLSATLDEPVDPELLMQAQRRMVRRFPSFYVRLRRGMFWYYLEGTDACAPVEADGESPCLPLSRREARGGLCLRVRCWDRRIAVEFFHVLTDGTGGLCFLKTLVAEYLTLRYGARIPRGDGVLDCGEPPRPEELADSFLENAGDVAVDRSEADAYHLSGDLEPDGFIRLTCASMPAEQVRERARALGVSVTTYLTALLIDAGCELQQRDGIARRSRRPVKVCVPVNLRPFFKSGTLRNFASYVNPGVDARLGPYTIEEIAQAVHHHLGAEATAKRLGAKFTANVSSERNALLRLTPLFLKNMAMKCAFLLVGDRKTTTILSNLGPVALPEAMAAHVTRMEFVLGPLSRNPVACAALTYGGTLYLNLTSTLRVPALEHAFLTRLVKQGVHVKVESNQR</sequence>
<dbReference type="AlphaFoldDB" id="A0A9D1SU24"/>
<evidence type="ECO:0008006" key="3">
    <source>
        <dbReference type="Google" id="ProtNLM"/>
    </source>
</evidence>
<protein>
    <recommendedName>
        <fullName evidence="3">Alcohol acetyltransferase</fullName>
    </recommendedName>
</protein>